<name>A0A5B7DEY5_PORTR</name>
<evidence type="ECO:0000313" key="3">
    <source>
        <dbReference type="Proteomes" id="UP000324222"/>
    </source>
</evidence>
<sequence length="198" mass="22072">MSTAGHTCNPTPIKQSAPTITAGDGRLSVGWAAGGGGSLRGRDGLTGQPLPSAAITAATTTAGRATTTGVTRNTRIINSIHGKSFPYSHTHTRSRYHIKSFVATVSQLWEGRRRWRRWRRWRYERRFRVAIAAFFVGSQGESGGRVEEGERVREEYLKRAQRVRERRNREGMSGGAEEWSGNIGRRRETERDGEGEKS</sequence>
<comment type="caution">
    <text evidence="2">The sequence shown here is derived from an EMBL/GenBank/DDBJ whole genome shotgun (WGS) entry which is preliminary data.</text>
</comment>
<feature type="region of interest" description="Disordered" evidence="1">
    <location>
        <begin position="1"/>
        <end position="20"/>
    </location>
</feature>
<dbReference type="Proteomes" id="UP000324222">
    <property type="component" value="Unassembled WGS sequence"/>
</dbReference>
<proteinExistence type="predicted"/>
<feature type="compositionally biased region" description="Basic and acidic residues" evidence="1">
    <location>
        <begin position="185"/>
        <end position="198"/>
    </location>
</feature>
<dbReference type="AlphaFoldDB" id="A0A5B7DEY5"/>
<keyword evidence="3" id="KW-1185">Reference proteome</keyword>
<evidence type="ECO:0000313" key="2">
    <source>
        <dbReference type="EMBL" id="MPC19991.1"/>
    </source>
</evidence>
<gene>
    <name evidence="2" type="ORF">E2C01_012921</name>
</gene>
<reference evidence="2 3" key="1">
    <citation type="submission" date="2019-05" db="EMBL/GenBank/DDBJ databases">
        <title>Another draft genome of Portunus trituberculatus and its Hox gene families provides insights of decapod evolution.</title>
        <authorList>
            <person name="Jeong J.-H."/>
            <person name="Song I."/>
            <person name="Kim S."/>
            <person name="Choi T."/>
            <person name="Kim D."/>
            <person name="Ryu S."/>
            <person name="Kim W."/>
        </authorList>
    </citation>
    <scope>NUCLEOTIDE SEQUENCE [LARGE SCALE GENOMIC DNA]</scope>
    <source>
        <tissue evidence="2">Muscle</tissue>
    </source>
</reference>
<protein>
    <submittedName>
        <fullName evidence="2">Uncharacterized protein</fullName>
    </submittedName>
</protein>
<accession>A0A5B7DEY5</accession>
<organism evidence="2 3">
    <name type="scientific">Portunus trituberculatus</name>
    <name type="common">Swimming crab</name>
    <name type="synonym">Neptunus trituberculatus</name>
    <dbReference type="NCBI Taxonomy" id="210409"/>
    <lineage>
        <taxon>Eukaryota</taxon>
        <taxon>Metazoa</taxon>
        <taxon>Ecdysozoa</taxon>
        <taxon>Arthropoda</taxon>
        <taxon>Crustacea</taxon>
        <taxon>Multicrustacea</taxon>
        <taxon>Malacostraca</taxon>
        <taxon>Eumalacostraca</taxon>
        <taxon>Eucarida</taxon>
        <taxon>Decapoda</taxon>
        <taxon>Pleocyemata</taxon>
        <taxon>Brachyura</taxon>
        <taxon>Eubrachyura</taxon>
        <taxon>Portunoidea</taxon>
        <taxon>Portunidae</taxon>
        <taxon>Portuninae</taxon>
        <taxon>Portunus</taxon>
    </lineage>
</organism>
<feature type="compositionally biased region" description="Polar residues" evidence="1">
    <location>
        <begin position="1"/>
        <end position="19"/>
    </location>
</feature>
<evidence type="ECO:0000256" key="1">
    <source>
        <dbReference type="SAM" id="MobiDB-lite"/>
    </source>
</evidence>
<dbReference type="EMBL" id="VSRR010000823">
    <property type="protein sequence ID" value="MPC19991.1"/>
    <property type="molecule type" value="Genomic_DNA"/>
</dbReference>
<feature type="region of interest" description="Disordered" evidence="1">
    <location>
        <begin position="161"/>
        <end position="198"/>
    </location>
</feature>